<dbReference type="InterPro" id="IPR035892">
    <property type="entry name" value="C2_domain_sf"/>
</dbReference>
<dbReference type="InterPro" id="IPR000595">
    <property type="entry name" value="cNMP-bd_dom"/>
</dbReference>
<dbReference type="Gene3D" id="1.25.10.10">
    <property type="entry name" value="Leucine-rich Repeat Variant"/>
    <property type="match status" value="1"/>
</dbReference>
<organism evidence="5 6">
    <name type="scientific">Lagenidium giganteum</name>
    <dbReference type="NCBI Taxonomy" id="4803"/>
    <lineage>
        <taxon>Eukaryota</taxon>
        <taxon>Sar</taxon>
        <taxon>Stramenopiles</taxon>
        <taxon>Oomycota</taxon>
        <taxon>Peronosporomycetes</taxon>
        <taxon>Pythiales</taxon>
        <taxon>Pythiaceae</taxon>
    </lineage>
</organism>
<dbReference type="Proteomes" id="UP001146120">
    <property type="component" value="Unassembled WGS sequence"/>
</dbReference>
<evidence type="ECO:0000256" key="2">
    <source>
        <dbReference type="SAM" id="Phobius"/>
    </source>
</evidence>
<feature type="transmembrane region" description="Helical" evidence="2">
    <location>
        <begin position="1042"/>
        <end position="1067"/>
    </location>
</feature>
<dbReference type="PROSITE" id="PS50042">
    <property type="entry name" value="CNMP_BINDING_3"/>
    <property type="match status" value="1"/>
</dbReference>
<evidence type="ECO:0000256" key="1">
    <source>
        <dbReference type="SAM" id="MobiDB-lite"/>
    </source>
</evidence>
<dbReference type="Gene3D" id="2.60.120.10">
    <property type="entry name" value="Jelly Rolls"/>
    <property type="match status" value="1"/>
</dbReference>
<feature type="compositionally biased region" description="Low complexity" evidence="1">
    <location>
        <begin position="2255"/>
        <end position="2265"/>
    </location>
</feature>
<feature type="compositionally biased region" description="Low complexity" evidence="1">
    <location>
        <begin position="2322"/>
        <end position="2348"/>
    </location>
</feature>
<dbReference type="Gene3D" id="2.30.29.30">
    <property type="entry name" value="Pleckstrin-homology domain (PH domain)/Phosphotyrosine-binding domain (PTB)"/>
    <property type="match status" value="1"/>
</dbReference>
<dbReference type="Pfam" id="PF04547">
    <property type="entry name" value="Anoctamin"/>
    <property type="match status" value="1"/>
</dbReference>
<comment type="caution">
    <text evidence="5">The sequence shown here is derived from an EMBL/GenBank/DDBJ whole genome shotgun (WGS) entry which is preliminary data.</text>
</comment>
<feature type="transmembrane region" description="Helical" evidence="2">
    <location>
        <begin position="542"/>
        <end position="564"/>
    </location>
</feature>
<feature type="transmembrane region" description="Helical" evidence="2">
    <location>
        <begin position="698"/>
        <end position="718"/>
    </location>
</feature>
<accession>A0AAV2YV62</accession>
<dbReference type="Pfam" id="PF00169">
    <property type="entry name" value="PH"/>
    <property type="match status" value="1"/>
</dbReference>
<dbReference type="InterPro" id="IPR014710">
    <property type="entry name" value="RmlC-like_jellyroll"/>
</dbReference>
<reference evidence="5" key="1">
    <citation type="submission" date="2022-11" db="EMBL/GenBank/DDBJ databases">
        <authorList>
            <person name="Morgan W.R."/>
            <person name="Tartar A."/>
        </authorList>
    </citation>
    <scope>NUCLEOTIDE SEQUENCE</scope>
    <source>
        <strain evidence="5">ARSEF 373</strain>
    </source>
</reference>
<keyword evidence="6" id="KW-1185">Reference proteome</keyword>
<dbReference type="InterPro" id="IPR001849">
    <property type="entry name" value="PH_domain"/>
</dbReference>
<feature type="compositionally biased region" description="Polar residues" evidence="1">
    <location>
        <begin position="1402"/>
        <end position="1425"/>
    </location>
</feature>
<proteinExistence type="predicted"/>
<dbReference type="EMBL" id="DAKRPA010000142">
    <property type="protein sequence ID" value="DAZ97236.1"/>
    <property type="molecule type" value="Genomic_DNA"/>
</dbReference>
<dbReference type="SUPFAM" id="SSF49562">
    <property type="entry name" value="C2 domain (Calcium/lipid-binding domain, CaLB)"/>
    <property type="match status" value="1"/>
</dbReference>
<dbReference type="InterPro" id="IPR002554">
    <property type="entry name" value="PP2A_B56"/>
</dbReference>
<feature type="transmembrane region" description="Helical" evidence="2">
    <location>
        <begin position="419"/>
        <end position="439"/>
    </location>
</feature>
<dbReference type="SUPFAM" id="SSF51206">
    <property type="entry name" value="cAMP-binding domain-like"/>
    <property type="match status" value="1"/>
</dbReference>
<evidence type="ECO:0000259" key="3">
    <source>
        <dbReference type="PROSITE" id="PS50003"/>
    </source>
</evidence>
<feature type="domain" description="Cyclic nucleotide-binding" evidence="4">
    <location>
        <begin position="133"/>
        <end position="241"/>
    </location>
</feature>
<feature type="compositionally biased region" description="Gly residues" evidence="1">
    <location>
        <begin position="1466"/>
        <end position="1477"/>
    </location>
</feature>
<dbReference type="GO" id="GO:0000159">
    <property type="term" value="C:protein phosphatase type 2A complex"/>
    <property type="evidence" value="ECO:0007669"/>
    <property type="project" value="InterPro"/>
</dbReference>
<feature type="region of interest" description="Disordered" evidence="1">
    <location>
        <begin position="1398"/>
        <end position="1425"/>
    </location>
</feature>
<feature type="transmembrane region" description="Helical" evidence="2">
    <location>
        <begin position="292"/>
        <end position="308"/>
    </location>
</feature>
<dbReference type="InterPro" id="IPR011993">
    <property type="entry name" value="PH-like_dom_sf"/>
</dbReference>
<keyword evidence="2" id="KW-0812">Transmembrane</keyword>
<dbReference type="SUPFAM" id="SSF50729">
    <property type="entry name" value="PH domain-like"/>
    <property type="match status" value="1"/>
</dbReference>
<reference evidence="5" key="2">
    <citation type="journal article" date="2023" name="Microbiol Resour">
        <title>Decontamination and Annotation of the Draft Genome Sequence of the Oomycete Lagenidium giganteum ARSEF 373.</title>
        <authorList>
            <person name="Morgan W.R."/>
            <person name="Tartar A."/>
        </authorList>
    </citation>
    <scope>NUCLEOTIDE SEQUENCE</scope>
    <source>
        <strain evidence="5">ARSEF 373</strain>
    </source>
</reference>
<feature type="region of interest" description="Disordered" evidence="1">
    <location>
        <begin position="1458"/>
        <end position="1496"/>
    </location>
</feature>
<dbReference type="SMART" id="SM00233">
    <property type="entry name" value="PH"/>
    <property type="match status" value="1"/>
</dbReference>
<name>A0AAV2YV62_9STRA</name>
<dbReference type="GO" id="GO:0019888">
    <property type="term" value="F:protein phosphatase regulator activity"/>
    <property type="evidence" value="ECO:0007669"/>
    <property type="project" value="InterPro"/>
</dbReference>
<feature type="domain" description="PH" evidence="3">
    <location>
        <begin position="1726"/>
        <end position="1826"/>
    </location>
</feature>
<feature type="region of interest" description="Disordered" evidence="1">
    <location>
        <begin position="60"/>
        <end position="80"/>
    </location>
</feature>
<dbReference type="Pfam" id="PF01603">
    <property type="entry name" value="B56"/>
    <property type="match status" value="1"/>
</dbReference>
<dbReference type="CDD" id="cd00030">
    <property type="entry name" value="C2"/>
    <property type="match status" value="1"/>
</dbReference>
<dbReference type="Gene3D" id="2.60.40.150">
    <property type="entry name" value="C2 domain"/>
    <property type="match status" value="1"/>
</dbReference>
<dbReference type="InterPro" id="IPR016024">
    <property type="entry name" value="ARM-type_fold"/>
</dbReference>
<dbReference type="InterPro" id="IPR000008">
    <property type="entry name" value="C2_dom"/>
</dbReference>
<sequence length="2366" mass="265443">MEVVPTSSLPLLAPPSGDTLKFRKRNNELDEIEEEALRVQIRQHIGAAVYTTKAARGDRRRYRRVNSEAAPPSAEDLDEGFPGMPDSSWMSVSKAFKLIKRLLWFHDEDMAEEIDDNDPKIIAGKKFLAGVEAFSILTDNELAHLVCVSELRTYNIGDIVLEDERRADGLYIVMTGNAGRFASTDGRLDEASPSETIGYQEPFGVIISPTEASSERPEATIVATSDTLECIWLPEVVIRMLTIQSRMEYEFVVILHNTRAQSEQLAKAQEEVLLNILRAGLHVTVMANTRNTTNTIVLLLSAPLWLLAREDKLMAMERIIENHAEEDSRSLGDDYEYHAETMTASDRIAAFASILTRSTTDKPPGAGIRGIEDNQDPVIRDIFPLQDPSMTDFIMSSWFRESHSVATKRLLLLRIKDYFGLRIAFLIAFVRLYNAALVYPLNVGVLLWVFWRWIHYRSYVSALGIYGLCVAFIWAPSFLKRWFRYQNSLLVEWNLLGTKEVAAPNPEFRDYVVETINVSSEGEPPDFVEVKVYDKRRRWPKYVTFGIFCVVCLLLMFVFVGVYVQWYVVAVMTPVCADPRCPEFLGNNACESHCEELFATNKTFLFMKQITSCKSYCDTELFDPSYYRCDDPLVGCFLTERGILGTARWFYVLVQGIVLGLTLDIVFLAIFEAIAKAFNRWENYQTDQENEKRCIEKVFLFNWVGYFYWFFLLAFLYVPNGAHVQQFIREKIDKNWVFSLNNNLRFSRYWVDGLISMDSAFVTPMIVTQALNLVIITFVPYLLRRAIIRARDSYHIKKDKISTVLKKTKNRSPGKLFSKDQGFTELSMEDEGSATSPTDYNAMLNDVDSWINLTEQVGRSELAQLLVQREPIAAQDLETALRSLFGSISSHDNHMNEICNGLSRDDLDVYQLSSYEWIDRVTRSIEERLGNLKGIWDAHGGSGGDKGSSAKHLKIRLITQWQCRNYEYTADRILEESSMPVYSPFGDLLHLAIQFSYTIMFSVVWPFCCFCAFCRNTIALRFDAIRMTIDCKRPVPRRTVGIGPWSGAFLFEILIALMVVPALFVYVSGQLDAFFDECEIDQGRYGPSENCVSESTRMIAFCSLENIGIALCFLVYIKKNDISDETTIKIVEHSRKLRHSLRKSVRMIGESVLVQTIAPMRKIETERQKRQQDLLTLETDPSAMFAVDLNDGTGSPLRRRRVGSGPRGSGSAPNDGAITSAQALLTMEDNASEWREGTVSWVRNGRIKVNFSGGRQLSGGGIPPSTLAYKENEVWLNNNEKYVLMDPTPVKIFEIGAPVLLASKKFGRWLEATITGLDNRDRSGRELTYTPNEMHFRFVEAQNLKTHAIRHAAMIDPYCVLTVGSSFRHTTTVKRRAINPLWDERIVFPLSERELYEGPGGASSTSIMGTPSAPASRTNSSTMERVATSTTLLDKTNGLRTASRTGTLASLAGAVANGSSNTGNSSSGGGGGGGVSGLLGSLTSSSPSPPPGAGISNVPVRTLKLSVINNDPFAMGESMGDVEIDLNQFRNGQKHRLLIPLSQKRHVWTLEAIQSIMRKQVLGGNEYAMLGMPHILIELQWIDTRLPTRVAVRVKGQAQSELRTARCAVLPIMAMAQKNDKARQASDKGFFRSIYASIGSSSRSLVERNKDAEDQAPESGKGRFIKHHSFSGHLNFNQRSDDGKPDSNGAHSSLLSKRPSLIIPFSGNQTNAESESSGYLEDFQAPIAKSGVLIKQANHLKTWKKRLMVLKGHSLFYYVSGTSGDDTYPRGVIPLLGVRVTPVDPARFKRQNCFELCHAGYRPIYLMAKSEADLNVWMSSITSAAMMVAADKKTLLVSESLDELFETPALEDAPPYKRPYYFRKKMAFCLPRNEDTKMSTTDLFELNEKRLTTLCDLNNYCDAFPMILADPQLYVELLHLVSSYLFRPFPIVTSTSPNNIFVDESAADEGGLGENPLDKYSEYTTEEQNWGILSSCYDLLLKAIEYIDKVEKQTRKEFYSLRFVAQLVTLFKTPSFKERQVLKGVLHRLYYKLTQRRSAIRKEIAHSFYEYIYEGANHYGVSELLEILGSIVNGFACPIKQEHVVLLERALIPLHSTPAFISYHQQLAYCMIQYVSKDHSLFTPIVRGLLKYWPVGNSFKEVIFVVELEELMEHVLAESDFDHISAKLARRLGRCMTSDQFQVAERAIACWTSPSCLRVMNEYEKLAQSMFDIIKPYLRSAMHNHWNTIIQQRAQDTYTVYYNMGYDAEGPPSPSSAQSDQSPKSAGDEAEMSPDAAVPSTVDVEASTPAPEPAAENASDATADPAPSSVDTEKDNEDDTTAKAAAENALEASGAETTATSSTSSSCSDGGIMSDPLEEAAPVAVS</sequence>
<gene>
    <name evidence="5" type="ORF">N0F65_010398</name>
</gene>
<keyword evidence="2" id="KW-1133">Transmembrane helix</keyword>
<feature type="region of interest" description="Disordered" evidence="1">
    <location>
        <begin position="2249"/>
        <end position="2366"/>
    </location>
</feature>
<dbReference type="InterPro" id="IPR011989">
    <property type="entry name" value="ARM-like"/>
</dbReference>
<dbReference type="PANTHER" id="PTHR10257:SF3">
    <property type="entry name" value="SERINE_THREONINE-PROTEIN PHOSPHATASE 2A 56 KDA REGULATORY SUBUNIT GAMMA ISOFORM"/>
    <property type="match status" value="1"/>
</dbReference>
<dbReference type="Pfam" id="PF00168">
    <property type="entry name" value="C2"/>
    <property type="match status" value="1"/>
</dbReference>
<dbReference type="InterPro" id="IPR018490">
    <property type="entry name" value="cNMP-bd_dom_sf"/>
</dbReference>
<feature type="transmembrane region" description="Helical" evidence="2">
    <location>
        <begin position="459"/>
        <end position="479"/>
    </location>
</feature>
<dbReference type="InterPro" id="IPR049452">
    <property type="entry name" value="Anoctamin_TM"/>
</dbReference>
<protein>
    <submittedName>
        <fullName evidence="5">Uncharacterized protein</fullName>
    </submittedName>
</protein>
<dbReference type="SUPFAM" id="SSF48371">
    <property type="entry name" value="ARM repeat"/>
    <property type="match status" value="1"/>
</dbReference>
<evidence type="ECO:0000259" key="4">
    <source>
        <dbReference type="PROSITE" id="PS50042"/>
    </source>
</evidence>
<dbReference type="GO" id="GO:0007165">
    <property type="term" value="P:signal transduction"/>
    <property type="evidence" value="ECO:0007669"/>
    <property type="project" value="InterPro"/>
</dbReference>
<keyword evidence="2" id="KW-0472">Membrane</keyword>
<feature type="transmembrane region" description="Helical" evidence="2">
    <location>
        <begin position="761"/>
        <end position="783"/>
    </location>
</feature>
<dbReference type="PROSITE" id="PS50003">
    <property type="entry name" value="PH_DOMAIN"/>
    <property type="match status" value="1"/>
</dbReference>
<feature type="compositionally biased region" description="Low complexity" evidence="1">
    <location>
        <begin position="2285"/>
        <end position="2309"/>
    </location>
</feature>
<evidence type="ECO:0000313" key="6">
    <source>
        <dbReference type="Proteomes" id="UP001146120"/>
    </source>
</evidence>
<evidence type="ECO:0000313" key="5">
    <source>
        <dbReference type="EMBL" id="DAZ97236.1"/>
    </source>
</evidence>
<dbReference type="SMART" id="SM00239">
    <property type="entry name" value="C2"/>
    <property type="match status" value="1"/>
</dbReference>
<feature type="transmembrane region" description="Helical" evidence="2">
    <location>
        <begin position="649"/>
        <end position="671"/>
    </location>
</feature>
<feature type="region of interest" description="Disordered" evidence="1">
    <location>
        <begin position="1188"/>
        <end position="1217"/>
    </location>
</feature>
<dbReference type="PANTHER" id="PTHR10257">
    <property type="entry name" value="SERINE/THREONINE PROTEIN PHOSPHATASE 2A PP2A REGULATORY SUBUNIT B"/>
    <property type="match status" value="1"/>
</dbReference>